<evidence type="ECO:0000256" key="1">
    <source>
        <dbReference type="ARBA" id="ARBA00005695"/>
    </source>
</evidence>
<evidence type="ECO:0000313" key="6">
    <source>
        <dbReference type="Proteomes" id="UP001519290"/>
    </source>
</evidence>
<dbReference type="InterPro" id="IPR000914">
    <property type="entry name" value="SBP_5_dom"/>
</dbReference>
<dbReference type="EMBL" id="JAGIOD010000001">
    <property type="protein sequence ID" value="MBP2381861.1"/>
    <property type="molecule type" value="Genomic_DNA"/>
</dbReference>
<dbReference type="InterPro" id="IPR006311">
    <property type="entry name" value="TAT_signal"/>
</dbReference>
<evidence type="ECO:0000256" key="3">
    <source>
        <dbReference type="ARBA" id="ARBA00022729"/>
    </source>
</evidence>
<sequence>MSRPGSGRSVARPAPTRRHLLQALGAGSLGLAALPLAGCALEGASAESTDEDELTFLISNLDGGWVPSKSAISSYEANVWQQLTDKLVHTDPEGTVTPWIASSWEQNEDSTEFLLHLRDGVTFSDGTPVDAEAVVANLQSWALGRPEEGIARVGLFPGGTYDGAEAAGRLSVRVSFTAPTLSFLPTLGYHGCLLLSPASIAASLEEQSDLAVQIGSGPFVLDTWAASDHVRLVRREDYDWAPEVLGASGPAGLAAITFTVLPDDSLRASAARARQTDLSYNVNPQVLDSFTDAGFTLEVPRYLGFVHGYSLRTNVAPFDDVRVRRAVTRGIDRAEILRTVFTDAWEPATSWLQTGVPETTDLTELFSYDPDLASRLLDEAGWTARTADGFRAKDGVELGFTLYPTPYLTGSVPEAELISQHLKRIGIRVSTQKLDIPTWTERVTNDPTQGVAEVTRSFVDVGTVAGVITGEGEDWFAVGSSDPVLEDLRDGVAGAASRAERAGLVEDLSRHVLEQAYFIPLEQNVQRIYVQSPQLRDISFNAVAIPSYHATTKEAA</sequence>
<evidence type="ECO:0000256" key="2">
    <source>
        <dbReference type="ARBA" id="ARBA00022448"/>
    </source>
</evidence>
<evidence type="ECO:0000259" key="4">
    <source>
        <dbReference type="Pfam" id="PF00496"/>
    </source>
</evidence>
<feature type="domain" description="Solute-binding protein family 5" evidence="4">
    <location>
        <begin position="95"/>
        <end position="445"/>
    </location>
</feature>
<dbReference type="PANTHER" id="PTHR30290">
    <property type="entry name" value="PERIPLASMIC BINDING COMPONENT OF ABC TRANSPORTER"/>
    <property type="match status" value="1"/>
</dbReference>
<protein>
    <submittedName>
        <fullName evidence="5">Peptide/nickel transport system substrate-binding protein</fullName>
    </submittedName>
</protein>
<proteinExistence type="inferred from homology"/>
<dbReference type="PROSITE" id="PS51318">
    <property type="entry name" value="TAT"/>
    <property type="match status" value="1"/>
</dbReference>
<dbReference type="Gene3D" id="3.40.190.10">
    <property type="entry name" value="Periplasmic binding protein-like II"/>
    <property type="match status" value="1"/>
</dbReference>
<dbReference type="PANTHER" id="PTHR30290:SF9">
    <property type="entry name" value="OLIGOPEPTIDE-BINDING PROTEIN APPA"/>
    <property type="match status" value="1"/>
</dbReference>
<dbReference type="Proteomes" id="UP001519290">
    <property type="component" value="Unassembled WGS sequence"/>
</dbReference>
<comment type="caution">
    <text evidence="5">The sequence shown here is derived from an EMBL/GenBank/DDBJ whole genome shotgun (WGS) entry which is preliminary data.</text>
</comment>
<keyword evidence="3" id="KW-0732">Signal</keyword>
<dbReference type="InterPro" id="IPR030678">
    <property type="entry name" value="Peptide/Ni-bd"/>
</dbReference>
<comment type="similarity">
    <text evidence="1">Belongs to the bacterial solute-binding protein 5 family.</text>
</comment>
<gene>
    <name evidence="5" type="ORF">JOF43_001818</name>
</gene>
<organism evidence="5 6">
    <name type="scientific">Brachybacterium sacelli</name>
    <dbReference type="NCBI Taxonomy" id="173364"/>
    <lineage>
        <taxon>Bacteria</taxon>
        <taxon>Bacillati</taxon>
        <taxon>Actinomycetota</taxon>
        <taxon>Actinomycetes</taxon>
        <taxon>Micrococcales</taxon>
        <taxon>Dermabacteraceae</taxon>
        <taxon>Brachybacterium</taxon>
    </lineage>
</organism>
<keyword evidence="6" id="KW-1185">Reference proteome</keyword>
<dbReference type="PIRSF" id="PIRSF002741">
    <property type="entry name" value="MppA"/>
    <property type="match status" value="1"/>
</dbReference>
<evidence type="ECO:0000313" key="5">
    <source>
        <dbReference type="EMBL" id="MBP2381861.1"/>
    </source>
</evidence>
<dbReference type="Gene3D" id="3.10.105.10">
    <property type="entry name" value="Dipeptide-binding Protein, Domain 3"/>
    <property type="match status" value="1"/>
</dbReference>
<dbReference type="RefSeq" id="WP_209901353.1">
    <property type="nucleotide sequence ID" value="NZ_BAAAJW010000010.1"/>
</dbReference>
<dbReference type="SUPFAM" id="SSF53850">
    <property type="entry name" value="Periplasmic binding protein-like II"/>
    <property type="match status" value="1"/>
</dbReference>
<dbReference type="Pfam" id="PF00496">
    <property type="entry name" value="SBP_bac_5"/>
    <property type="match status" value="1"/>
</dbReference>
<dbReference type="InterPro" id="IPR039424">
    <property type="entry name" value="SBP_5"/>
</dbReference>
<name>A0ABS4X065_9MICO</name>
<reference evidence="5 6" key="1">
    <citation type="submission" date="2021-03" db="EMBL/GenBank/DDBJ databases">
        <title>Sequencing the genomes of 1000 actinobacteria strains.</title>
        <authorList>
            <person name="Klenk H.-P."/>
        </authorList>
    </citation>
    <scope>NUCLEOTIDE SEQUENCE [LARGE SCALE GENOMIC DNA]</scope>
    <source>
        <strain evidence="5 6">DSM 14566</strain>
    </source>
</reference>
<keyword evidence="2" id="KW-0813">Transport</keyword>
<accession>A0ABS4X065</accession>